<accession>A0A227KP19</accession>
<dbReference type="EMBL" id="NHMP01000003">
    <property type="protein sequence ID" value="OXE49694.1"/>
    <property type="molecule type" value="Genomic_DNA"/>
</dbReference>
<name>A0A227KP19_9BURK</name>
<sequence length="74" mass="8411">MNKSEQLKIVVKVFIKNLCKPAAAKEFSFDAKEAEDLGCFEETAITAQEKDKFFEDFCLRTYAQVSEGDKDHGK</sequence>
<reference evidence="2" key="1">
    <citation type="submission" date="2017-05" db="EMBL/GenBank/DDBJ databases">
        <title>Improved OligoMM genomes.</title>
        <authorList>
            <person name="Garzetti D."/>
        </authorList>
    </citation>
    <scope>NUCLEOTIDE SEQUENCE [LARGE SCALE GENOMIC DNA]</scope>
    <source>
        <strain evidence="2">YL45</strain>
    </source>
</reference>
<organism evidence="1 2">
    <name type="scientific">Turicimonas muris</name>
    <dbReference type="NCBI Taxonomy" id="1796652"/>
    <lineage>
        <taxon>Bacteria</taxon>
        <taxon>Pseudomonadati</taxon>
        <taxon>Pseudomonadota</taxon>
        <taxon>Betaproteobacteria</taxon>
        <taxon>Burkholderiales</taxon>
        <taxon>Sutterellaceae</taxon>
        <taxon>Turicimonas</taxon>
    </lineage>
</organism>
<gene>
    <name evidence="1" type="ORF">ADH67_06090</name>
</gene>
<evidence type="ECO:0000313" key="2">
    <source>
        <dbReference type="Proteomes" id="UP000214610"/>
    </source>
</evidence>
<dbReference type="AlphaFoldDB" id="A0A227KP19"/>
<dbReference type="Proteomes" id="UP000214610">
    <property type="component" value="Unassembled WGS sequence"/>
</dbReference>
<protein>
    <submittedName>
        <fullName evidence="1">Uncharacterized protein</fullName>
    </submittedName>
</protein>
<keyword evidence="2" id="KW-1185">Reference proteome</keyword>
<comment type="caution">
    <text evidence="1">The sequence shown here is derived from an EMBL/GenBank/DDBJ whole genome shotgun (WGS) entry which is preliminary data.</text>
</comment>
<evidence type="ECO:0000313" key="1">
    <source>
        <dbReference type="EMBL" id="OXE49694.1"/>
    </source>
</evidence>
<proteinExistence type="predicted"/>
<dbReference type="GeneID" id="78361598"/>
<dbReference type="RefSeq" id="WP_066593125.1">
    <property type="nucleotide sequence ID" value="NZ_CAJTBZ010000044.1"/>
</dbReference>